<organism evidence="1">
    <name type="scientific">viral metagenome</name>
    <dbReference type="NCBI Taxonomy" id="1070528"/>
    <lineage>
        <taxon>unclassified sequences</taxon>
        <taxon>metagenomes</taxon>
        <taxon>organismal metagenomes</taxon>
    </lineage>
</organism>
<proteinExistence type="predicted"/>
<accession>A0A6M3J594</accession>
<sequence>MRDNLTIEELNKAIEILTALKDKDIPIRFDVSPAVNRLLKHRTSLYQEPSPATTLGYYTGIPVFVDEEMPYNLIRLVYPDRTEVKIFNLDCRASAPGVKE</sequence>
<dbReference type="AlphaFoldDB" id="A0A6M3J594"/>
<evidence type="ECO:0000313" key="1">
    <source>
        <dbReference type="EMBL" id="QJA65020.1"/>
    </source>
</evidence>
<dbReference type="EMBL" id="MT141530">
    <property type="protein sequence ID" value="QJA65020.1"/>
    <property type="molecule type" value="Genomic_DNA"/>
</dbReference>
<evidence type="ECO:0000313" key="2">
    <source>
        <dbReference type="EMBL" id="QJA82707.1"/>
    </source>
</evidence>
<dbReference type="EMBL" id="MT142494">
    <property type="protein sequence ID" value="QJA82707.1"/>
    <property type="molecule type" value="Genomic_DNA"/>
</dbReference>
<protein>
    <submittedName>
        <fullName evidence="1">Uncharacterized protein</fullName>
    </submittedName>
</protein>
<name>A0A6M3J594_9ZZZZ</name>
<gene>
    <name evidence="2" type="ORF">MM415A00374_0019</name>
    <name evidence="1" type="ORF">MM415B00446_0044</name>
</gene>
<reference evidence="1" key="1">
    <citation type="submission" date="2020-03" db="EMBL/GenBank/DDBJ databases">
        <title>The deep terrestrial virosphere.</title>
        <authorList>
            <person name="Holmfeldt K."/>
            <person name="Nilsson E."/>
            <person name="Simone D."/>
            <person name="Lopez-Fernandez M."/>
            <person name="Wu X."/>
            <person name="de Brujin I."/>
            <person name="Lundin D."/>
            <person name="Andersson A."/>
            <person name="Bertilsson S."/>
            <person name="Dopson M."/>
        </authorList>
    </citation>
    <scope>NUCLEOTIDE SEQUENCE</scope>
    <source>
        <strain evidence="2">MM415A00374</strain>
        <strain evidence="1">MM415B00446</strain>
    </source>
</reference>